<evidence type="ECO:0000313" key="15">
    <source>
        <dbReference type="EMBL" id="KAG0257707.1"/>
    </source>
</evidence>
<accession>A0A9P6U2H8</accession>
<comment type="similarity">
    <text evidence="2 11">Belongs to the MICOS complex subunit Mic60 family.</text>
</comment>
<feature type="coiled-coil region" evidence="12">
    <location>
        <begin position="316"/>
        <end position="343"/>
    </location>
</feature>
<protein>
    <recommendedName>
        <fullName evidence="3 11">MICOS complex subunit MIC60</fullName>
    </recommendedName>
    <alternativeName>
        <fullName evidence="11">Mitofilin</fullName>
    </alternativeName>
</protein>
<keyword evidence="10" id="KW-0597">Phosphoprotein</keyword>
<name>A0A9P6U2H8_9FUNG</name>
<evidence type="ECO:0000256" key="13">
    <source>
        <dbReference type="SAM" id="MobiDB-lite"/>
    </source>
</evidence>
<evidence type="ECO:0000256" key="3">
    <source>
        <dbReference type="ARBA" id="ARBA00018116"/>
    </source>
</evidence>
<evidence type="ECO:0000256" key="10">
    <source>
        <dbReference type="PROSITE-ProRule" id="PRU00110"/>
    </source>
</evidence>
<dbReference type="GO" id="GO:0042407">
    <property type="term" value="P:cristae formation"/>
    <property type="evidence" value="ECO:0007669"/>
    <property type="project" value="TreeGrafter"/>
</dbReference>
<feature type="compositionally biased region" description="Basic and acidic residues" evidence="13">
    <location>
        <begin position="241"/>
        <end position="263"/>
    </location>
</feature>
<comment type="subcellular location">
    <subcellularLocation>
        <location evidence="1 11">Mitochondrion inner membrane</location>
        <topology evidence="1 11">Single-pass membrane protein</topology>
    </subcellularLocation>
</comment>
<feature type="compositionally biased region" description="Basic and acidic residues" evidence="13">
    <location>
        <begin position="219"/>
        <end position="233"/>
    </location>
</feature>
<feature type="region of interest" description="Disordered" evidence="13">
    <location>
        <begin position="201"/>
        <end position="263"/>
    </location>
</feature>
<comment type="function">
    <text evidence="9">Component of the MICOS complex, a large protein complex of the mitochondrial inner membrane that plays crucial roles in the maintenance of crista junctions, inner membrane architecture, and formation of contact sites to the outer membrane. Plays a role in keeping cristae membranes connected to the inner boundary membrane. Also promotes protein import via the mitochondrial intermembrane space assembly (MIA) pathway.</text>
</comment>
<evidence type="ECO:0000256" key="2">
    <source>
        <dbReference type="ARBA" id="ARBA00010877"/>
    </source>
</evidence>
<keyword evidence="4 11" id="KW-0812">Transmembrane</keyword>
<sequence length="643" mass="71237">MLSMHRLALAGSSRASLVRSTGQHRVAQRFMSANAGQKLTQAEAQTLPKKKGMRLRTKAFLTLTVLGAGTAGVVYQSMINNDFRDLLENNVPYYAHSLERLEALKDNEDLDKVLKVAHQASGKAVELGKDAYRQASDLINGTTTPAPEKKKEEQSLASSVTEAAAKLTKKIEALDQPSPAKPAARADYVPSETPAPVYLAGAAAGSTPSSSASTPATIEAKKPKAEKKADEPPKPAQPAAKKGEKKDEKKVEEKKVEEKKVEEKKEEVVAAVPKPEVKKVTLVKVETQEPILSNLNATLHQLVAILNETGIPEQGHEIFEKANADLQAMHERLEALKAEGEAQALTVMNDLTERYTKLAGQKDSDHELHLSQVKETLHQEHEKAQKLAIEQELAHQKEALEEQQRQAMIQYAVEMQRRWVREVKVRVENERGGRLARLDHINLRLKMLERQGLVTGEFLEHSARTHQLWCSAKALEKAYEAGERRPFDRELARLKRLAEQDKENELLRAVLASIPEAVAREGVDSVPELADRFQHVADEVRKASLVPDNGGVLAHGMSVVLSKLMFKKQGLVPGNDVEAILARTEFYLQESDLEQAVRELNQLQGWGKRLAKDWIVAARRRVEVGQALDIISTQANLTSLTLA</sequence>
<gene>
    <name evidence="15" type="primary">FCJ1</name>
    <name evidence="15" type="ORF">DFQ27_004993</name>
</gene>
<evidence type="ECO:0000256" key="5">
    <source>
        <dbReference type="ARBA" id="ARBA00022792"/>
    </source>
</evidence>
<dbReference type="Proteomes" id="UP000807716">
    <property type="component" value="Unassembled WGS sequence"/>
</dbReference>
<dbReference type="PROSITE" id="PS50894">
    <property type="entry name" value="HPT"/>
    <property type="match status" value="1"/>
</dbReference>
<feature type="region of interest" description="Disordered" evidence="13">
    <location>
        <begin position="139"/>
        <end position="161"/>
    </location>
</feature>
<evidence type="ECO:0000256" key="7">
    <source>
        <dbReference type="ARBA" id="ARBA00023128"/>
    </source>
</evidence>
<dbReference type="OrthoDB" id="10261039at2759"/>
<dbReference type="EMBL" id="JAAAJB010000350">
    <property type="protein sequence ID" value="KAG0257707.1"/>
    <property type="molecule type" value="Genomic_DNA"/>
</dbReference>
<dbReference type="GO" id="GO:0000160">
    <property type="term" value="P:phosphorelay signal transduction system"/>
    <property type="evidence" value="ECO:0007669"/>
    <property type="project" value="InterPro"/>
</dbReference>
<evidence type="ECO:0000256" key="1">
    <source>
        <dbReference type="ARBA" id="ARBA00004434"/>
    </source>
</evidence>
<feature type="compositionally biased region" description="Low complexity" evidence="13">
    <location>
        <begin position="201"/>
        <end position="217"/>
    </location>
</feature>
<evidence type="ECO:0000256" key="9">
    <source>
        <dbReference type="ARBA" id="ARBA00025571"/>
    </source>
</evidence>
<keyword evidence="6 11" id="KW-1133">Transmembrane helix</keyword>
<evidence type="ECO:0000256" key="4">
    <source>
        <dbReference type="ARBA" id="ARBA00022692"/>
    </source>
</evidence>
<feature type="modified residue" description="Phosphohistidine" evidence="10">
    <location>
        <position position="118"/>
    </location>
</feature>
<dbReference type="PANTHER" id="PTHR15415:SF7">
    <property type="entry name" value="MICOS COMPLEX SUBUNIT MIC60"/>
    <property type="match status" value="1"/>
</dbReference>
<evidence type="ECO:0000259" key="14">
    <source>
        <dbReference type="PROSITE" id="PS50894"/>
    </source>
</evidence>
<evidence type="ECO:0000256" key="12">
    <source>
        <dbReference type="SAM" id="Coils"/>
    </source>
</evidence>
<dbReference type="AlphaFoldDB" id="A0A9P6U2H8"/>
<keyword evidence="5 11" id="KW-0999">Mitochondrion inner membrane</keyword>
<keyword evidence="8 11" id="KW-0472">Membrane</keyword>
<feature type="transmembrane region" description="Helical" evidence="11">
    <location>
        <begin position="59"/>
        <end position="78"/>
    </location>
</feature>
<proteinExistence type="inferred from homology"/>
<dbReference type="GO" id="GO:0061617">
    <property type="term" value="C:MICOS complex"/>
    <property type="evidence" value="ECO:0007669"/>
    <property type="project" value="TreeGrafter"/>
</dbReference>
<dbReference type="Pfam" id="PF09731">
    <property type="entry name" value="Mitofilin"/>
    <property type="match status" value="1"/>
</dbReference>
<comment type="caution">
    <text evidence="15">The sequence shown here is derived from an EMBL/GenBank/DDBJ whole genome shotgun (WGS) entry which is preliminary data.</text>
</comment>
<feature type="domain" description="HPt" evidence="14">
    <location>
        <begin position="79"/>
        <end position="174"/>
    </location>
</feature>
<dbReference type="InterPro" id="IPR019133">
    <property type="entry name" value="MIC60"/>
</dbReference>
<evidence type="ECO:0000313" key="16">
    <source>
        <dbReference type="Proteomes" id="UP000807716"/>
    </source>
</evidence>
<dbReference type="PANTHER" id="PTHR15415">
    <property type="entry name" value="MITOFILIN"/>
    <property type="match status" value="1"/>
</dbReference>
<dbReference type="InterPro" id="IPR008207">
    <property type="entry name" value="Sig_transdc_His_kin_Hpt_dom"/>
</dbReference>
<comment type="subunit">
    <text evidence="11">Component of the mitochondrial contact site and cristae organizing system (MICOS) complex.</text>
</comment>
<evidence type="ECO:0000256" key="6">
    <source>
        <dbReference type="ARBA" id="ARBA00022989"/>
    </source>
</evidence>
<reference evidence="15" key="1">
    <citation type="journal article" date="2020" name="Fungal Divers.">
        <title>Resolving the Mortierellaceae phylogeny through synthesis of multi-gene phylogenetics and phylogenomics.</title>
        <authorList>
            <person name="Vandepol N."/>
            <person name="Liber J."/>
            <person name="Desiro A."/>
            <person name="Na H."/>
            <person name="Kennedy M."/>
            <person name="Barry K."/>
            <person name="Grigoriev I.V."/>
            <person name="Miller A.N."/>
            <person name="O'Donnell K."/>
            <person name="Stajich J.E."/>
            <person name="Bonito G."/>
        </authorList>
    </citation>
    <scope>NUCLEOTIDE SEQUENCE</scope>
    <source>
        <strain evidence="15">BC1065</strain>
    </source>
</reference>
<keyword evidence="7 11" id="KW-0496">Mitochondrion</keyword>
<keyword evidence="12" id="KW-0175">Coiled coil</keyword>
<organism evidence="15 16">
    <name type="scientific">Actinomortierella ambigua</name>
    <dbReference type="NCBI Taxonomy" id="1343610"/>
    <lineage>
        <taxon>Eukaryota</taxon>
        <taxon>Fungi</taxon>
        <taxon>Fungi incertae sedis</taxon>
        <taxon>Mucoromycota</taxon>
        <taxon>Mortierellomycotina</taxon>
        <taxon>Mortierellomycetes</taxon>
        <taxon>Mortierellales</taxon>
        <taxon>Mortierellaceae</taxon>
        <taxon>Actinomortierella</taxon>
    </lineage>
</organism>
<evidence type="ECO:0000256" key="11">
    <source>
        <dbReference type="RuleBase" id="RU363000"/>
    </source>
</evidence>
<keyword evidence="16" id="KW-1185">Reference proteome</keyword>
<evidence type="ECO:0000256" key="8">
    <source>
        <dbReference type="ARBA" id="ARBA00023136"/>
    </source>
</evidence>